<accession>A0A1A0HBI4</accession>
<dbReference type="EMBL" id="LXTC01000003">
    <property type="protein sequence ID" value="OBA21371.1"/>
    <property type="molecule type" value="Genomic_DNA"/>
</dbReference>
<organism evidence="2 3">
    <name type="scientific">Metschnikowia bicuspidata var. bicuspidata NRRL YB-4993</name>
    <dbReference type="NCBI Taxonomy" id="869754"/>
    <lineage>
        <taxon>Eukaryota</taxon>
        <taxon>Fungi</taxon>
        <taxon>Dikarya</taxon>
        <taxon>Ascomycota</taxon>
        <taxon>Saccharomycotina</taxon>
        <taxon>Pichiomycetes</taxon>
        <taxon>Metschnikowiaceae</taxon>
        <taxon>Metschnikowia</taxon>
    </lineage>
</organism>
<evidence type="ECO:0000313" key="3">
    <source>
        <dbReference type="Proteomes" id="UP000092555"/>
    </source>
</evidence>
<gene>
    <name evidence="2" type="ORF">METBIDRAFT_31906</name>
</gene>
<dbReference type="GeneID" id="30028920"/>
<feature type="region of interest" description="Disordered" evidence="1">
    <location>
        <begin position="88"/>
        <end position="118"/>
    </location>
</feature>
<proteinExistence type="predicted"/>
<dbReference type="Proteomes" id="UP000092555">
    <property type="component" value="Unassembled WGS sequence"/>
</dbReference>
<evidence type="ECO:0000256" key="1">
    <source>
        <dbReference type="SAM" id="MobiDB-lite"/>
    </source>
</evidence>
<evidence type="ECO:0000313" key="2">
    <source>
        <dbReference type="EMBL" id="OBA21371.1"/>
    </source>
</evidence>
<dbReference type="AlphaFoldDB" id="A0A1A0HBI4"/>
<sequence length="118" mass="12955">MQHGHGTAFLEVPELGLRMGQHSVHALQMDVEEILWCYQALLQNTAHGKHTHMLIRVSKGMDLGHQYELVRTLAKAGRGMDALEAAMRKRRGGRLAAGPGPKKSRVGNEQTPPGTGIR</sequence>
<name>A0A1A0HBI4_9ASCO</name>
<comment type="caution">
    <text evidence="2">The sequence shown here is derived from an EMBL/GenBank/DDBJ whole genome shotgun (WGS) entry which is preliminary data.</text>
</comment>
<protein>
    <submittedName>
        <fullName evidence="2">Uncharacterized protein</fullName>
    </submittedName>
</protein>
<feature type="compositionally biased region" description="Polar residues" evidence="1">
    <location>
        <begin position="107"/>
        <end position="118"/>
    </location>
</feature>
<reference evidence="2 3" key="1">
    <citation type="submission" date="2016-05" db="EMBL/GenBank/DDBJ databases">
        <title>Comparative genomics of biotechnologically important yeasts.</title>
        <authorList>
            <consortium name="DOE Joint Genome Institute"/>
            <person name="Riley R."/>
            <person name="Haridas S."/>
            <person name="Wolfe K.H."/>
            <person name="Lopes M.R."/>
            <person name="Hittinger C.T."/>
            <person name="Goker M."/>
            <person name="Salamov A."/>
            <person name="Wisecaver J."/>
            <person name="Long T.M."/>
            <person name="Aerts A.L."/>
            <person name="Barry K."/>
            <person name="Choi C."/>
            <person name="Clum A."/>
            <person name="Coughlan A.Y."/>
            <person name="Deshpande S."/>
            <person name="Douglass A.P."/>
            <person name="Hanson S.J."/>
            <person name="Klenk H.-P."/>
            <person name="LaButti K."/>
            <person name="Lapidus A."/>
            <person name="Lindquist E."/>
            <person name="Lipzen A."/>
            <person name="Meier-kolthoff J.P."/>
            <person name="Ohm R.A."/>
            <person name="Otillar R.P."/>
            <person name="Pangilinan J."/>
            <person name="Peng Y."/>
            <person name="Rokas A."/>
            <person name="Rosa C.A."/>
            <person name="Scheuner C."/>
            <person name="Sibirny A.A."/>
            <person name="Slot J.C."/>
            <person name="Stielow J.B."/>
            <person name="Sun H."/>
            <person name="Kurtzman C.P."/>
            <person name="Blackwell M."/>
            <person name="Grigoriev I.V."/>
            <person name="Jeffries T.W."/>
        </authorList>
    </citation>
    <scope>NUCLEOTIDE SEQUENCE [LARGE SCALE GENOMIC DNA]</scope>
    <source>
        <strain evidence="2 3">NRRL YB-4993</strain>
    </source>
</reference>
<keyword evidence="3" id="KW-1185">Reference proteome</keyword>
<dbReference type="RefSeq" id="XP_018711881.1">
    <property type="nucleotide sequence ID" value="XM_018855944.1"/>
</dbReference>